<dbReference type="SMART" id="SM00283">
    <property type="entry name" value="MA"/>
    <property type="match status" value="1"/>
</dbReference>
<dbReference type="GO" id="GO:0007165">
    <property type="term" value="P:signal transduction"/>
    <property type="evidence" value="ECO:0007669"/>
    <property type="project" value="UniProtKB-KW"/>
</dbReference>
<dbReference type="Proteomes" id="UP000070371">
    <property type="component" value="Chromosome"/>
</dbReference>
<comment type="subcellular location">
    <subcellularLocation>
        <location evidence="1">Membrane</location>
    </subcellularLocation>
</comment>
<feature type="transmembrane region" description="Helical" evidence="6">
    <location>
        <begin position="98"/>
        <end position="126"/>
    </location>
</feature>
<sequence length="577" mass="60937">MTNEMNSFAESQNVAAKWMAYAGFLFTAANVAIAFVVGSNWMIALGASLAFALLALLSLRGSPALGRIGVSLGLIGQAMILTGIFIGHPWQIDSHMVFFAVLAALIALSDIRVILIATAAIIVHHLSLSVLTPTLIYPSTDVVANIGRSLFHGLVVAIETFALIIAVRTRLAQNKDAMERNTELSAEKAKAEQALVHANESAAAAEAAHAEAQEALAKAEEAIRNSAEQSEKARQIEAETRATEAEQRQAQLEQERMQSEVVEALRGGLQRLSSGDLTASIDIVFQPEYEQLRQDFNEAVRTLGEAMMNVLANASQIQGSTNDIGRAAEDLAQRTERQAATLAETAAGLDGLTQSVRIAAEGAKHANTLVSSTVENATQRGFVVKDAVAAMGEIEESAKQISKVIKVIDDIAFQTNLLALNAGVEAARAGDAGRGFAVVATEVRDLAQRSAASAREINELISASSRQIERGVSLVGETGNVLEAIVTSVSEISGQVSAIASSAQAQSDGLVEINLAVSQLDQVTQQNAAMFEETTAATVDMQSQVNELSRTTSAFITRDGLGNTNRPTSSARVSTGT</sequence>
<feature type="transmembrane region" description="Helical" evidence="6">
    <location>
        <begin position="42"/>
        <end position="59"/>
    </location>
</feature>
<dbReference type="OrthoDB" id="354287at2"/>
<dbReference type="CDD" id="cd11386">
    <property type="entry name" value="MCP_signal"/>
    <property type="match status" value="1"/>
</dbReference>
<comment type="similarity">
    <text evidence="3">Belongs to the methyl-accepting chemotaxis (MCP) protein family.</text>
</comment>
<dbReference type="PANTHER" id="PTHR43531:SF11">
    <property type="entry name" value="METHYL-ACCEPTING CHEMOTAXIS PROTEIN 3"/>
    <property type="match status" value="1"/>
</dbReference>
<feature type="transmembrane region" description="Helical" evidence="6">
    <location>
        <begin position="65"/>
        <end position="86"/>
    </location>
</feature>
<keyword evidence="4" id="KW-0807">Transducer</keyword>
<evidence type="ECO:0000256" key="3">
    <source>
        <dbReference type="ARBA" id="ARBA00029447"/>
    </source>
</evidence>
<evidence type="ECO:0000259" key="7">
    <source>
        <dbReference type="PROSITE" id="PS50111"/>
    </source>
</evidence>
<evidence type="ECO:0008006" key="11">
    <source>
        <dbReference type="Google" id="ProtNLM"/>
    </source>
</evidence>
<feature type="domain" description="HAMP" evidence="8">
    <location>
        <begin position="256"/>
        <end position="308"/>
    </location>
</feature>
<feature type="transmembrane region" description="Helical" evidence="6">
    <location>
        <begin position="146"/>
        <end position="167"/>
    </location>
</feature>
<evidence type="ECO:0000256" key="6">
    <source>
        <dbReference type="SAM" id="Phobius"/>
    </source>
</evidence>
<dbReference type="PRINTS" id="PR00260">
    <property type="entry name" value="CHEMTRNSDUCR"/>
</dbReference>
<dbReference type="KEGG" id="hat:RC74_10355"/>
<dbReference type="InterPro" id="IPR003660">
    <property type="entry name" value="HAMP_dom"/>
</dbReference>
<dbReference type="GO" id="GO:0006935">
    <property type="term" value="P:chemotaxis"/>
    <property type="evidence" value="ECO:0007669"/>
    <property type="project" value="UniProtKB-KW"/>
</dbReference>
<dbReference type="InterPro" id="IPR051310">
    <property type="entry name" value="MCP_chemotaxis"/>
</dbReference>
<feature type="domain" description="Methyl-accepting transducer" evidence="7">
    <location>
        <begin position="313"/>
        <end position="542"/>
    </location>
</feature>
<feature type="transmembrane region" description="Helical" evidence="6">
    <location>
        <begin position="18"/>
        <end position="37"/>
    </location>
</feature>
<feature type="region of interest" description="Disordered" evidence="5">
    <location>
        <begin position="223"/>
        <end position="245"/>
    </location>
</feature>
<dbReference type="SMART" id="SM00304">
    <property type="entry name" value="HAMP"/>
    <property type="match status" value="1"/>
</dbReference>
<proteinExistence type="inferred from homology"/>
<feature type="compositionally biased region" description="Polar residues" evidence="5">
    <location>
        <begin position="562"/>
        <end position="577"/>
    </location>
</feature>
<dbReference type="PANTHER" id="PTHR43531">
    <property type="entry name" value="PROTEIN ICFG"/>
    <property type="match status" value="1"/>
</dbReference>
<dbReference type="InterPro" id="IPR004089">
    <property type="entry name" value="MCPsignal_dom"/>
</dbReference>
<keyword evidence="2" id="KW-0145">Chemotaxis</keyword>
<protein>
    <recommendedName>
        <fullName evidence="11">Chemotaxis protein</fullName>
    </recommendedName>
</protein>
<dbReference type="RefSeq" id="WP_052275150.1">
    <property type="nucleotide sequence ID" value="NZ_JBALTJ010000009.1"/>
</dbReference>
<evidence type="ECO:0000256" key="4">
    <source>
        <dbReference type="PROSITE-ProRule" id="PRU00284"/>
    </source>
</evidence>
<evidence type="ECO:0000313" key="10">
    <source>
        <dbReference type="Proteomes" id="UP000070371"/>
    </source>
</evidence>
<keyword evidence="6" id="KW-1133">Transmembrane helix</keyword>
<dbReference type="AlphaFoldDB" id="A0A126UZW3"/>
<keyword evidence="10" id="KW-1185">Reference proteome</keyword>
<dbReference type="Pfam" id="PF00015">
    <property type="entry name" value="MCPsignal"/>
    <property type="match status" value="1"/>
</dbReference>
<dbReference type="STRING" id="1579316.RC74_10355"/>
<dbReference type="FunFam" id="1.10.287.950:FF:000001">
    <property type="entry name" value="Methyl-accepting chemotaxis sensory transducer"/>
    <property type="match status" value="1"/>
</dbReference>
<dbReference type="GO" id="GO:0016020">
    <property type="term" value="C:membrane"/>
    <property type="evidence" value="ECO:0007669"/>
    <property type="project" value="UniProtKB-SubCell"/>
</dbReference>
<dbReference type="PROSITE" id="PS50111">
    <property type="entry name" value="CHEMOTAXIS_TRANSDUC_2"/>
    <property type="match status" value="1"/>
</dbReference>
<name>A0A126UZW3_9RHOB</name>
<reference evidence="9 10" key="1">
    <citation type="submission" date="2016-02" db="EMBL/GenBank/DDBJ databases">
        <title>Complete genome sequence of Halocynthiibacter arcticus PAMC 20958t from arctic marine sediment.</title>
        <authorList>
            <person name="Lee Y.M."/>
            <person name="Baek K."/>
            <person name="Lee H.K."/>
            <person name="Shin S.C."/>
        </authorList>
    </citation>
    <scope>NUCLEOTIDE SEQUENCE [LARGE SCALE GENOMIC DNA]</scope>
    <source>
        <strain evidence="9">PAMC 20958</strain>
    </source>
</reference>
<gene>
    <name evidence="9" type="ORF">RC74_10355</name>
</gene>
<keyword evidence="6" id="KW-0812">Transmembrane</keyword>
<feature type="region of interest" description="Disordered" evidence="5">
    <location>
        <begin position="557"/>
        <end position="577"/>
    </location>
</feature>
<dbReference type="Gene3D" id="1.10.287.950">
    <property type="entry name" value="Methyl-accepting chemotaxis protein"/>
    <property type="match status" value="1"/>
</dbReference>
<evidence type="ECO:0000256" key="1">
    <source>
        <dbReference type="ARBA" id="ARBA00004370"/>
    </source>
</evidence>
<dbReference type="SUPFAM" id="SSF58104">
    <property type="entry name" value="Methyl-accepting chemotaxis protein (MCP) signaling domain"/>
    <property type="match status" value="1"/>
</dbReference>
<evidence type="ECO:0000256" key="2">
    <source>
        <dbReference type="ARBA" id="ARBA00022500"/>
    </source>
</evidence>
<evidence type="ECO:0000313" key="9">
    <source>
        <dbReference type="EMBL" id="AML51611.1"/>
    </source>
</evidence>
<organism evidence="9 10">
    <name type="scientific">Falsihalocynthiibacter arcticus</name>
    <dbReference type="NCBI Taxonomy" id="1579316"/>
    <lineage>
        <taxon>Bacteria</taxon>
        <taxon>Pseudomonadati</taxon>
        <taxon>Pseudomonadota</taxon>
        <taxon>Alphaproteobacteria</taxon>
        <taxon>Rhodobacterales</taxon>
        <taxon>Roseobacteraceae</taxon>
        <taxon>Falsihalocynthiibacter</taxon>
    </lineage>
</organism>
<dbReference type="PROSITE" id="PS50885">
    <property type="entry name" value="HAMP"/>
    <property type="match status" value="1"/>
</dbReference>
<keyword evidence="6" id="KW-0472">Membrane</keyword>
<dbReference type="EMBL" id="CP014327">
    <property type="protein sequence ID" value="AML51611.1"/>
    <property type="molecule type" value="Genomic_DNA"/>
</dbReference>
<accession>A0A126UZW3</accession>
<evidence type="ECO:0000259" key="8">
    <source>
        <dbReference type="PROSITE" id="PS50885"/>
    </source>
</evidence>
<evidence type="ECO:0000256" key="5">
    <source>
        <dbReference type="SAM" id="MobiDB-lite"/>
    </source>
</evidence>
<dbReference type="GO" id="GO:0004888">
    <property type="term" value="F:transmembrane signaling receptor activity"/>
    <property type="evidence" value="ECO:0007669"/>
    <property type="project" value="InterPro"/>
</dbReference>
<dbReference type="InterPro" id="IPR004090">
    <property type="entry name" value="Chemotax_Me-accpt_rcpt"/>
</dbReference>